<feature type="domain" description="Methyltransferase small" evidence="6">
    <location>
        <begin position="122"/>
        <end position="200"/>
    </location>
</feature>
<comment type="caution">
    <text evidence="8">The sequence shown here is derived from an EMBL/GenBank/DDBJ whole genome shotgun (WGS) entry which is preliminary data.</text>
</comment>
<dbReference type="EC" id="2.1.1.297" evidence="5"/>
<comment type="catalytic activity">
    <reaction evidence="4 5">
        <text>L-glutaminyl-[peptide chain release factor] + S-adenosyl-L-methionine = N(5)-methyl-L-glutaminyl-[peptide chain release factor] + S-adenosyl-L-homocysteine + H(+)</text>
        <dbReference type="Rhea" id="RHEA:42896"/>
        <dbReference type="Rhea" id="RHEA-COMP:10271"/>
        <dbReference type="Rhea" id="RHEA-COMP:10272"/>
        <dbReference type="ChEBI" id="CHEBI:15378"/>
        <dbReference type="ChEBI" id="CHEBI:30011"/>
        <dbReference type="ChEBI" id="CHEBI:57856"/>
        <dbReference type="ChEBI" id="CHEBI:59789"/>
        <dbReference type="ChEBI" id="CHEBI:61891"/>
        <dbReference type="EC" id="2.1.1.297"/>
    </reaction>
</comment>
<evidence type="ECO:0000313" key="9">
    <source>
        <dbReference type="Proteomes" id="UP000030147"/>
    </source>
</evidence>
<dbReference type="AlphaFoldDB" id="A0A0A2TD21"/>
<evidence type="ECO:0000256" key="3">
    <source>
        <dbReference type="ARBA" id="ARBA00022691"/>
    </source>
</evidence>
<dbReference type="GO" id="GO:0102559">
    <property type="term" value="F:peptide chain release factor N(5)-glutamine methyltransferase activity"/>
    <property type="evidence" value="ECO:0007669"/>
    <property type="project" value="UniProtKB-EC"/>
</dbReference>
<dbReference type="Proteomes" id="UP000030147">
    <property type="component" value="Unassembled WGS sequence"/>
</dbReference>
<evidence type="ECO:0000313" key="8">
    <source>
        <dbReference type="EMBL" id="KGP71986.1"/>
    </source>
</evidence>
<dbReference type="Gene3D" id="3.40.50.150">
    <property type="entry name" value="Vaccinia Virus protein VP39"/>
    <property type="match status" value="1"/>
</dbReference>
<feature type="binding site" evidence="5">
    <location>
        <begin position="194"/>
        <end position="197"/>
    </location>
    <ligand>
        <name>substrate</name>
    </ligand>
</feature>
<protein>
    <recommendedName>
        <fullName evidence="5">Release factor glutamine methyltransferase</fullName>
        <shortName evidence="5">RF MTase</shortName>
        <ecNumber evidence="5">2.1.1.297</ecNumber>
    </recommendedName>
    <alternativeName>
        <fullName evidence="5">N5-glutamine methyltransferase PrmC</fullName>
    </alternativeName>
    <alternativeName>
        <fullName evidence="5">Protein-(glutamine-N5) MTase PrmC</fullName>
    </alternativeName>
    <alternativeName>
        <fullName evidence="5">Protein-glutamine N-methyltransferase PrmC</fullName>
    </alternativeName>
</protein>
<feature type="binding site" evidence="5">
    <location>
        <position position="194"/>
    </location>
    <ligand>
        <name>S-adenosyl-L-methionine</name>
        <dbReference type="ChEBI" id="CHEBI:59789"/>
    </ligand>
</feature>
<dbReference type="GO" id="GO:0032259">
    <property type="term" value="P:methylation"/>
    <property type="evidence" value="ECO:0007669"/>
    <property type="project" value="UniProtKB-KW"/>
</dbReference>
<dbReference type="STRING" id="1385514.N782_06295"/>
<dbReference type="RefSeq" id="WP_036821358.1">
    <property type="nucleotide sequence ID" value="NZ_AVBF01000041.1"/>
</dbReference>
<dbReference type="InterPro" id="IPR019874">
    <property type="entry name" value="RF_methyltr_PrmC"/>
</dbReference>
<sequence length="290" mass="32423">MNEAKTIFEVRRWASLFLQENNRETGVGELLVQHHLGMTRAQLFANAQDEVSVDVREKIEQDLRQHVAQGTPVQHLIGTEEFYGRLFKVNQDVLIPRPETEELVLGVLERMKQTGMFSEPLTCVDIGTGSGIIATTLAKELHHATMYATDISSEALQVAEQNAHALHADVQFRQGDFLAPVIEEGVTFDVVVSNPPYIPEGDRDTLSDVVRDHDPSLALFAGEDGLAAYRRIIEQLPAVVKKETLLALEIGHDQRHTVPALIEAAFPHAYIDVVQDINQNDRMVFAWLSE</sequence>
<name>A0A0A2TD21_9BACI</name>
<comment type="similarity">
    <text evidence="5">Belongs to the protein N5-glutamine methyltransferase family. PrmC subfamily.</text>
</comment>
<dbReference type="EMBL" id="AVBF01000041">
    <property type="protein sequence ID" value="KGP71986.1"/>
    <property type="molecule type" value="Genomic_DNA"/>
</dbReference>
<dbReference type="PROSITE" id="PS00092">
    <property type="entry name" value="N6_MTASE"/>
    <property type="match status" value="1"/>
</dbReference>
<dbReference type="NCBIfam" id="TIGR00536">
    <property type="entry name" value="hemK_fam"/>
    <property type="match status" value="1"/>
</dbReference>
<evidence type="ECO:0000256" key="1">
    <source>
        <dbReference type="ARBA" id="ARBA00022603"/>
    </source>
</evidence>
<feature type="binding site" evidence="5">
    <location>
        <position position="150"/>
    </location>
    <ligand>
        <name>S-adenosyl-L-methionine</name>
        <dbReference type="ChEBI" id="CHEBI:59789"/>
    </ligand>
</feature>
<dbReference type="InterPro" id="IPR050320">
    <property type="entry name" value="N5-glutamine_MTase"/>
</dbReference>
<dbReference type="Pfam" id="PF05175">
    <property type="entry name" value="MTS"/>
    <property type="match status" value="1"/>
</dbReference>
<dbReference type="Gene3D" id="1.10.8.10">
    <property type="entry name" value="DNA helicase RuvA subunit, C-terminal domain"/>
    <property type="match status" value="1"/>
</dbReference>
<dbReference type="InterPro" id="IPR040758">
    <property type="entry name" value="PrmC_N"/>
</dbReference>
<proteinExistence type="inferred from homology"/>
<evidence type="ECO:0000259" key="7">
    <source>
        <dbReference type="Pfam" id="PF17827"/>
    </source>
</evidence>
<keyword evidence="3 5" id="KW-0949">S-adenosyl-L-methionine</keyword>
<evidence type="ECO:0000259" key="6">
    <source>
        <dbReference type="Pfam" id="PF05175"/>
    </source>
</evidence>
<reference evidence="8 9" key="1">
    <citation type="journal article" date="2015" name="Stand. Genomic Sci.">
        <title>High quality draft genome sequence of the moderately halophilic bacterium Pontibacillus yanchengensis Y32(T) and comparison among Pontibacillus genomes.</title>
        <authorList>
            <person name="Huang J."/>
            <person name="Qiao Z.X."/>
            <person name="Tang J.W."/>
            <person name="Wang G."/>
        </authorList>
    </citation>
    <scope>NUCLEOTIDE SEQUENCE [LARGE SCALE GENOMIC DNA]</scope>
    <source>
        <strain evidence="8 9">Y32</strain>
    </source>
</reference>
<dbReference type="NCBIfam" id="TIGR03534">
    <property type="entry name" value="RF_mod_PrmC"/>
    <property type="match status" value="1"/>
</dbReference>
<gene>
    <name evidence="5" type="primary">prmC</name>
    <name evidence="8" type="ORF">N782_06295</name>
</gene>
<accession>A0A0A2TD21</accession>
<organism evidence="8 9">
    <name type="scientific">Pontibacillus yanchengensis Y32</name>
    <dbReference type="NCBI Taxonomy" id="1385514"/>
    <lineage>
        <taxon>Bacteria</taxon>
        <taxon>Bacillati</taxon>
        <taxon>Bacillota</taxon>
        <taxon>Bacilli</taxon>
        <taxon>Bacillales</taxon>
        <taxon>Bacillaceae</taxon>
        <taxon>Pontibacillus</taxon>
    </lineage>
</organism>
<evidence type="ECO:0000256" key="5">
    <source>
        <dbReference type="HAMAP-Rule" id="MF_02126"/>
    </source>
</evidence>
<dbReference type="HAMAP" id="MF_02126">
    <property type="entry name" value="RF_methyltr_PrmC"/>
    <property type="match status" value="1"/>
</dbReference>
<dbReference type="OrthoDB" id="9800643at2"/>
<keyword evidence="1 5" id="KW-0489">Methyltransferase</keyword>
<dbReference type="PANTHER" id="PTHR18895:SF74">
    <property type="entry name" value="MTRF1L RELEASE FACTOR GLUTAMINE METHYLTRANSFERASE"/>
    <property type="match status" value="1"/>
</dbReference>
<dbReference type="CDD" id="cd02440">
    <property type="entry name" value="AdoMet_MTases"/>
    <property type="match status" value="1"/>
</dbReference>
<comment type="function">
    <text evidence="5">Methylates the class 1 translation termination release factors RF1/PrfA and RF2/PrfB on the glutamine residue of the universally conserved GGQ motif.</text>
</comment>
<keyword evidence="2 5" id="KW-0808">Transferase</keyword>
<keyword evidence="9" id="KW-1185">Reference proteome</keyword>
<dbReference type="InterPro" id="IPR004556">
    <property type="entry name" value="HemK-like"/>
</dbReference>
<dbReference type="SUPFAM" id="SSF53335">
    <property type="entry name" value="S-adenosyl-L-methionine-dependent methyltransferases"/>
    <property type="match status" value="1"/>
</dbReference>
<dbReference type="InterPro" id="IPR007848">
    <property type="entry name" value="Small_mtfrase_dom"/>
</dbReference>
<dbReference type="GO" id="GO:0003676">
    <property type="term" value="F:nucleic acid binding"/>
    <property type="evidence" value="ECO:0007669"/>
    <property type="project" value="InterPro"/>
</dbReference>
<dbReference type="InterPro" id="IPR029063">
    <property type="entry name" value="SAM-dependent_MTases_sf"/>
</dbReference>
<feature type="binding site" evidence="5">
    <location>
        <position position="177"/>
    </location>
    <ligand>
        <name>S-adenosyl-L-methionine</name>
        <dbReference type="ChEBI" id="CHEBI:59789"/>
    </ligand>
</feature>
<feature type="binding site" evidence="5">
    <location>
        <begin position="127"/>
        <end position="131"/>
    </location>
    <ligand>
        <name>S-adenosyl-L-methionine</name>
        <dbReference type="ChEBI" id="CHEBI:59789"/>
    </ligand>
</feature>
<dbReference type="Pfam" id="PF17827">
    <property type="entry name" value="PrmC_N"/>
    <property type="match status" value="1"/>
</dbReference>
<dbReference type="InterPro" id="IPR002052">
    <property type="entry name" value="DNA_methylase_N6_adenine_CS"/>
</dbReference>
<dbReference type="PANTHER" id="PTHR18895">
    <property type="entry name" value="HEMK METHYLTRANSFERASE"/>
    <property type="match status" value="1"/>
</dbReference>
<dbReference type="eggNOG" id="COG2890">
    <property type="taxonomic scope" value="Bacteria"/>
</dbReference>
<evidence type="ECO:0000256" key="4">
    <source>
        <dbReference type="ARBA" id="ARBA00048391"/>
    </source>
</evidence>
<evidence type="ECO:0000256" key="2">
    <source>
        <dbReference type="ARBA" id="ARBA00022679"/>
    </source>
</evidence>
<feature type="domain" description="Release factor glutamine methyltransferase N-terminal" evidence="7">
    <location>
        <begin position="9"/>
        <end position="78"/>
    </location>
</feature>